<keyword evidence="2" id="KW-1185">Reference proteome</keyword>
<dbReference type="KEGG" id="more:E1B28_006805"/>
<protein>
    <submittedName>
        <fullName evidence="1">Uncharacterized protein</fullName>
    </submittedName>
</protein>
<dbReference type="Proteomes" id="UP001049176">
    <property type="component" value="Chromosome 3"/>
</dbReference>
<dbReference type="AlphaFoldDB" id="A0A9P8AA63"/>
<organism evidence="1 2">
    <name type="scientific">Marasmius oreades</name>
    <name type="common">fairy-ring Marasmius</name>
    <dbReference type="NCBI Taxonomy" id="181124"/>
    <lineage>
        <taxon>Eukaryota</taxon>
        <taxon>Fungi</taxon>
        <taxon>Dikarya</taxon>
        <taxon>Basidiomycota</taxon>
        <taxon>Agaricomycotina</taxon>
        <taxon>Agaricomycetes</taxon>
        <taxon>Agaricomycetidae</taxon>
        <taxon>Agaricales</taxon>
        <taxon>Marasmiineae</taxon>
        <taxon>Marasmiaceae</taxon>
        <taxon>Marasmius</taxon>
    </lineage>
</organism>
<dbReference type="EMBL" id="CM032183">
    <property type="protein sequence ID" value="KAG7096131.1"/>
    <property type="molecule type" value="Genomic_DNA"/>
</dbReference>
<name>A0A9P8AA63_9AGAR</name>
<dbReference type="GeneID" id="66075881"/>
<proteinExistence type="predicted"/>
<accession>A0A9P8AA63</accession>
<comment type="caution">
    <text evidence="1">The sequence shown here is derived from an EMBL/GenBank/DDBJ whole genome shotgun (WGS) entry which is preliminary data.</text>
</comment>
<dbReference type="RefSeq" id="XP_043012601.1">
    <property type="nucleotide sequence ID" value="XM_043151505.1"/>
</dbReference>
<sequence length="107" mass="12347">MTHSRRRVTLNWLLGRLKWLLGKKAEANLAHTRLSTRLKLQLAHEDHWKEASGLGSSDGLTANWMMLEALEIEKEQRLITATLGKKMHSEYQQATIAKSRTSVLRWI</sequence>
<evidence type="ECO:0000313" key="2">
    <source>
        <dbReference type="Proteomes" id="UP001049176"/>
    </source>
</evidence>
<gene>
    <name evidence="1" type="ORF">E1B28_006805</name>
</gene>
<reference evidence="1" key="1">
    <citation type="journal article" date="2021" name="Genome Biol. Evol.">
        <title>The assembled and annotated genome of the fairy-ring fungus Marasmius oreades.</title>
        <authorList>
            <person name="Hiltunen M."/>
            <person name="Ament-Velasquez S.L."/>
            <person name="Johannesson H."/>
        </authorList>
    </citation>
    <scope>NUCLEOTIDE SEQUENCE</scope>
    <source>
        <strain evidence="1">03SP1</strain>
    </source>
</reference>
<evidence type="ECO:0000313" key="1">
    <source>
        <dbReference type="EMBL" id="KAG7096131.1"/>
    </source>
</evidence>